<dbReference type="InterPro" id="IPR017441">
    <property type="entry name" value="Protein_kinase_ATP_BS"/>
</dbReference>
<protein>
    <recommendedName>
        <fullName evidence="3">Protein kinase domain-containing protein</fullName>
    </recommendedName>
</protein>
<dbReference type="InterPro" id="IPR008271">
    <property type="entry name" value="Ser/Thr_kinase_AS"/>
</dbReference>
<dbReference type="GO" id="GO:0005524">
    <property type="term" value="F:ATP binding"/>
    <property type="evidence" value="ECO:0007669"/>
    <property type="project" value="UniProtKB-KW"/>
</dbReference>
<accession>A0A6C0AFN7</accession>
<dbReference type="AlphaFoldDB" id="A0A6C0AFN7"/>
<dbReference type="InterPro" id="IPR000719">
    <property type="entry name" value="Prot_kinase_dom"/>
</dbReference>
<sequence length="640" mass="76681">MSEEEEIERIKRGIYNFDYISDIGYNDFLLICNIHENFESILEDMLNFNPKLINYISKVNQDNILLAALRYSNFKLAEYLILKTNINLDYIGKNFLSAFSWALHRNNEKICNLILEKNPSIFDIDDFELSENEEIKIKIIKKIINIKQKPYKKKFRMYLEEDFEIIRTLGSGTYGEVFLAKFIQNDKKVSIKKFKFCKDEDAIKEIYFLKFLNGKNISLDLYGIYFKDECIYLVSELLKITLHDYFTLLNYFNDEEKDNLIKTTFKKLLKCIDKMHNNGIIHNDLKGQNIMISYNNKVKIIDFGISDFLGVKPSRKNIIEYYAPEYFKAPDSYDIEIGIFILNERQMNFETNRKSYASDIFSLGRIFCHYYFNDDLKKKKYVINDEIYENEKYTNKLIEYKVNFDGWIKLLLKNMLRINSLDRLTAKELIKLLNDPQEKNTFNEMNFFNQIIQKKISYRDNSLLETKYLDDIILNYKDFTFLEQKNSSKLNYKKIISFECDLDSLISSIIFFSNDDTYELNEYLDIFNIISNNSSKKIKSLDIMKKELVLYPITTYIEYILFNLKKEIVEENEILEIELFLTENIIKYCFFRNLNIDCKIFEIIQLIYLTKYLEFDFITVNKNHENYKDIKKIIKENSFD</sequence>
<dbReference type="PROSITE" id="PS00108">
    <property type="entry name" value="PROTEIN_KINASE_ST"/>
    <property type="match status" value="1"/>
</dbReference>
<evidence type="ECO:0000259" key="3">
    <source>
        <dbReference type="PROSITE" id="PS50011"/>
    </source>
</evidence>
<evidence type="ECO:0000256" key="1">
    <source>
        <dbReference type="ARBA" id="ARBA00022741"/>
    </source>
</evidence>
<dbReference type="GO" id="GO:0004674">
    <property type="term" value="F:protein serine/threonine kinase activity"/>
    <property type="evidence" value="ECO:0007669"/>
    <property type="project" value="TreeGrafter"/>
</dbReference>
<dbReference type="GO" id="GO:0044773">
    <property type="term" value="P:mitotic DNA damage checkpoint signaling"/>
    <property type="evidence" value="ECO:0007669"/>
    <property type="project" value="TreeGrafter"/>
</dbReference>
<evidence type="ECO:0000256" key="2">
    <source>
        <dbReference type="ARBA" id="ARBA00022840"/>
    </source>
</evidence>
<dbReference type="SUPFAM" id="SSF48403">
    <property type="entry name" value="Ankyrin repeat"/>
    <property type="match status" value="1"/>
</dbReference>
<organism evidence="4">
    <name type="scientific">viral metagenome</name>
    <dbReference type="NCBI Taxonomy" id="1070528"/>
    <lineage>
        <taxon>unclassified sequences</taxon>
        <taxon>metagenomes</taxon>
        <taxon>organismal metagenomes</taxon>
    </lineage>
</organism>
<dbReference type="EMBL" id="MN740595">
    <property type="protein sequence ID" value="QHS78185.1"/>
    <property type="molecule type" value="Genomic_DNA"/>
</dbReference>
<dbReference type="SMART" id="SM00220">
    <property type="entry name" value="S_TKc"/>
    <property type="match status" value="1"/>
</dbReference>
<dbReference type="GO" id="GO:0005634">
    <property type="term" value="C:nucleus"/>
    <property type="evidence" value="ECO:0007669"/>
    <property type="project" value="TreeGrafter"/>
</dbReference>
<evidence type="ECO:0000313" key="4">
    <source>
        <dbReference type="EMBL" id="QHS78185.1"/>
    </source>
</evidence>
<dbReference type="Gene3D" id="1.25.40.20">
    <property type="entry name" value="Ankyrin repeat-containing domain"/>
    <property type="match status" value="1"/>
</dbReference>
<keyword evidence="2" id="KW-0067">ATP-binding</keyword>
<feature type="domain" description="Protein kinase" evidence="3">
    <location>
        <begin position="163"/>
        <end position="448"/>
    </location>
</feature>
<dbReference type="PROSITE" id="PS00107">
    <property type="entry name" value="PROTEIN_KINASE_ATP"/>
    <property type="match status" value="1"/>
</dbReference>
<proteinExistence type="predicted"/>
<dbReference type="PROSITE" id="PS50011">
    <property type="entry name" value="PROTEIN_KINASE_DOM"/>
    <property type="match status" value="1"/>
</dbReference>
<keyword evidence="1" id="KW-0547">Nucleotide-binding</keyword>
<name>A0A6C0AFN7_9ZZZZ</name>
<dbReference type="InterPro" id="IPR036770">
    <property type="entry name" value="Ankyrin_rpt-contain_sf"/>
</dbReference>
<dbReference type="GO" id="GO:0005737">
    <property type="term" value="C:cytoplasm"/>
    <property type="evidence" value="ECO:0007669"/>
    <property type="project" value="TreeGrafter"/>
</dbReference>
<dbReference type="CDD" id="cd00180">
    <property type="entry name" value="PKc"/>
    <property type="match status" value="1"/>
</dbReference>
<reference evidence="4" key="1">
    <citation type="journal article" date="2020" name="Nature">
        <title>Giant virus diversity and host interactions through global metagenomics.</title>
        <authorList>
            <person name="Schulz F."/>
            <person name="Roux S."/>
            <person name="Paez-Espino D."/>
            <person name="Jungbluth S."/>
            <person name="Walsh D.A."/>
            <person name="Denef V.J."/>
            <person name="McMahon K.D."/>
            <person name="Konstantinidis K.T."/>
            <person name="Eloe-Fadrosh E.A."/>
            <person name="Kyrpides N.C."/>
            <person name="Woyke T."/>
        </authorList>
    </citation>
    <scope>NUCLEOTIDE SEQUENCE</scope>
    <source>
        <strain evidence="4">GVMAG-S-1021933-23</strain>
    </source>
</reference>
<dbReference type="Gene3D" id="3.30.200.20">
    <property type="entry name" value="Phosphorylase Kinase, domain 1"/>
    <property type="match status" value="1"/>
</dbReference>
<dbReference type="Pfam" id="PF00069">
    <property type="entry name" value="Pkinase"/>
    <property type="match status" value="1"/>
</dbReference>
<dbReference type="PANTHER" id="PTHR44167:SF24">
    <property type="entry name" value="SERINE_THREONINE-PROTEIN KINASE CHK2"/>
    <property type="match status" value="1"/>
</dbReference>
<dbReference type="SUPFAM" id="SSF56112">
    <property type="entry name" value="Protein kinase-like (PK-like)"/>
    <property type="match status" value="1"/>
</dbReference>
<dbReference type="PANTHER" id="PTHR44167">
    <property type="entry name" value="OVARIAN-SPECIFIC SERINE/THREONINE-PROTEIN KINASE LOK-RELATED"/>
    <property type="match status" value="1"/>
</dbReference>
<dbReference type="Gene3D" id="1.10.510.10">
    <property type="entry name" value="Transferase(Phosphotransferase) domain 1"/>
    <property type="match status" value="1"/>
</dbReference>
<dbReference type="InterPro" id="IPR011009">
    <property type="entry name" value="Kinase-like_dom_sf"/>
</dbReference>